<protein>
    <submittedName>
        <fullName evidence="2">Uncharacterized protein</fullName>
    </submittedName>
</protein>
<evidence type="ECO:0000313" key="3">
    <source>
        <dbReference type="Proteomes" id="UP001054252"/>
    </source>
</evidence>
<proteinExistence type="predicted"/>
<comment type="caution">
    <text evidence="2">The sequence shown here is derived from an EMBL/GenBank/DDBJ whole genome shotgun (WGS) entry which is preliminary data.</text>
</comment>
<name>A0AAV5MH43_9ROSI</name>
<evidence type="ECO:0000313" key="2">
    <source>
        <dbReference type="EMBL" id="GKV48494.1"/>
    </source>
</evidence>
<dbReference type="PANTHER" id="PTHR34125:SF7">
    <property type="entry name" value="TRANSMEMBRANE PROTEIN"/>
    <property type="match status" value="1"/>
</dbReference>
<keyword evidence="1" id="KW-0472">Membrane</keyword>
<dbReference type="PANTHER" id="PTHR34125">
    <property type="entry name" value="OS01G0762900 PROTEIN"/>
    <property type="match status" value="1"/>
</dbReference>
<sequence>MQQISIKIVASVIIGLLGYAAPRMVDVLAYFWPLLASTVVEMVGFGGLSQLATEGHGEKVGEGLLMDYVAAPRTEHITELQ</sequence>
<dbReference type="AlphaFoldDB" id="A0AAV5MH43"/>
<dbReference type="Proteomes" id="UP001054252">
    <property type="component" value="Unassembled WGS sequence"/>
</dbReference>
<organism evidence="2 3">
    <name type="scientific">Rubroshorea leprosula</name>
    <dbReference type="NCBI Taxonomy" id="152421"/>
    <lineage>
        <taxon>Eukaryota</taxon>
        <taxon>Viridiplantae</taxon>
        <taxon>Streptophyta</taxon>
        <taxon>Embryophyta</taxon>
        <taxon>Tracheophyta</taxon>
        <taxon>Spermatophyta</taxon>
        <taxon>Magnoliopsida</taxon>
        <taxon>eudicotyledons</taxon>
        <taxon>Gunneridae</taxon>
        <taxon>Pentapetalae</taxon>
        <taxon>rosids</taxon>
        <taxon>malvids</taxon>
        <taxon>Malvales</taxon>
        <taxon>Dipterocarpaceae</taxon>
        <taxon>Rubroshorea</taxon>
    </lineage>
</organism>
<feature type="transmembrane region" description="Helical" evidence="1">
    <location>
        <begin position="30"/>
        <end position="49"/>
    </location>
</feature>
<reference evidence="2 3" key="1">
    <citation type="journal article" date="2021" name="Commun. Biol.">
        <title>The genome of Shorea leprosula (Dipterocarpaceae) highlights the ecological relevance of drought in aseasonal tropical rainforests.</title>
        <authorList>
            <person name="Ng K.K.S."/>
            <person name="Kobayashi M.J."/>
            <person name="Fawcett J.A."/>
            <person name="Hatakeyama M."/>
            <person name="Paape T."/>
            <person name="Ng C.H."/>
            <person name="Ang C.C."/>
            <person name="Tnah L.H."/>
            <person name="Lee C.T."/>
            <person name="Nishiyama T."/>
            <person name="Sese J."/>
            <person name="O'Brien M.J."/>
            <person name="Copetti D."/>
            <person name="Mohd Noor M.I."/>
            <person name="Ong R.C."/>
            <person name="Putra M."/>
            <person name="Sireger I.Z."/>
            <person name="Indrioko S."/>
            <person name="Kosugi Y."/>
            <person name="Izuno A."/>
            <person name="Isagi Y."/>
            <person name="Lee S.L."/>
            <person name="Shimizu K.K."/>
        </authorList>
    </citation>
    <scope>NUCLEOTIDE SEQUENCE [LARGE SCALE GENOMIC DNA]</scope>
    <source>
        <strain evidence="2">214</strain>
    </source>
</reference>
<keyword evidence="1" id="KW-1133">Transmembrane helix</keyword>
<keyword evidence="1" id="KW-0812">Transmembrane</keyword>
<evidence type="ECO:0000256" key="1">
    <source>
        <dbReference type="SAM" id="Phobius"/>
    </source>
</evidence>
<gene>
    <name evidence="2" type="ORF">SLEP1_g55304</name>
</gene>
<dbReference type="EMBL" id="BPVZ01000258">
    <property type="protein sequence ID" value="GKV48494.1"/>
    <property type="molecule type" value="Genomic_DNA"/>
</dbReference>
<keyword evidence="3" id="KW-1185">Reference proteome</keyword>
<accession>A0AAV5MH43</accession>